<keyword evidence="1" id="KW-1133">Transmembrane helix</keyword>
<keyword evidence="1" id="KW-0472">Membrane</keyword>
<protein>
    <submittedName>
        <fullName evidence="2">Uncharacterized protein</fullName>
    </submittedName>
</protein>
<name>A0A8D9AJ72_9HEMI</name>
<reference evidence="2" key="1">
    <citation type="submission" date="2021-05" db="EMBL/GenBank/DDBJ databases">
        <authorList>
            <person name="Alioto T."/>
            <person name="Alioto T."/>
            <person name="Gomez Garrido J."/>
        </authorList>
    </citation>
    <scope>NUCLEOTIDE SEQUENCE</scope>
</reference>
<keyword evidence="1" id="KW-0812">Transmembrane</keyword>
<evidence type="ECO:0000313" key="2">
    <source>
        <dbReference type="EMBL" id="CAG6764931.1"/>
    </source>
</evidence>
<organism evidence="2">
    <name type="scientific">Cacopsylla melanoneura</name>
    <dbReference type="NCBI Taxonomy" id="428564"/>
    <lineage>
        <taxon>Eukaryota</taxon>
        <taxon>Metazoa</taxon>
        <taxon>Ecdysozoa</taxon>
        <taxon>Arthropoda</taxon>
        <taxon>Hexapoda</taxon>
        <taxon>Insecta</taxon>
        <taxon>Pterygota</taxon>
        <taxon>Neoptera</taxon>
        <taxon>Paraneoptera</taxon>
        <taxon>Hemiptera</taxon>
        <taxon>Sternorrhyncha</taxon>
        <taxon>Psylloidea</taxon>
        <taxon>Psyllidae</taxon>
        <taxon>Psyllinae</taxon>
        <taxon>Cacopsylla</taxon>
    </lineage>
</organism>
<feature type="transmembrane region" description="Helical" evidence="1">
    <location>
        <begin position="41"/>
        <end position="64"/>
    </location>
</feature>
<evidence type="ECO:0000256" key="1">
    <source>
        <dbReference type="SAM" id="Phobius"/>
    </source>
</evidence>
<dbReference type="EMBL" id="HBUF01566988">
    <property type="protein sequence ID" value="CAG6764927.1"/>
    <property type="molecule type" value="Transcribed_RNA"/>
</dbReference>
<accession>A0A8D9AJ72</accession>
<proteinExistence type="predicted"/>
<sequence length="115" mass="12953">MFQWTECTVCCTCFTSPGLRLSALYMLRCISYGDWRGPWKFFGSLGSEISSSVPFLCTYLYFLGPRNFLAKKTRGAECARLILTICFENLNQGNARNQLGGSLFLYTILVLTAAF</sequence>
<dbReference type="EMBL" id="HBUF01566987">
    <property type="protein sequence ID" value="CAG6764923.1"/>
    <property type="molecule type" value="Transcribed_RNA"/>
</dbReference>
<dbReference type="EMBL" id="HBUF01566989">
    <property type="protein sequence ID" value="CAG6764931.1"/>
    <property type="molecule type" value="Transcribed_RNA"/>
</dbReference>
<dbReference type="AlphaFoldDB" id="A0A8D9AJ72"/>